<dbReference type="AlphaFoldDB" id="A0A1F8CSV7"/>
<gene>
    <name evidence="1" type="ORF">A2382_02900</name>
</gene>
<dbReference type="STRING" id="1802538.A2382_02900"/>
<reference evidence="1 2" key="1">
    <citation type="journal article" date="2016" name="Nat. Commun.">
        <title>Thousands of microbial genomes shed light on interconnected biogeochemical processes in an aquifer system.</title>
        <authorList>
            <person name="Anantharaman K."/>
            <person name="Brown C.T."/>
            <person name="Hug L.A."/>
            <person name="Sharon I."/>
            <person name="Castelle C.J."/>
            <person name="Probst A.J."/>
            <person name="Thomas B.C."/>
            <person name="Singh A."/>
            <person name="Wilkins M.J."/>
            <person name="Karaoz U."/>
            <person name="Brodie E.L."/>
            <person name="Williams K.H."/>
            <person name="Hubbard S.S."/>
            <person name="Banfield J.F."/>
        </authorList>
    </citation>
    <scope>NUCLEOTIDE SEQUENCE [LARGE SCALE GENOMIC DNA]</scope>
</reference>
<dbReference type="Proteomes" id="UP000178999">
    <property type="component" value="Unassembled WGS sequence"/>
</dbReference>
<accession>A0A1F8CSV7</accession>
<protein>
    <submittedName>
        <fullName evidence="1">Uncharacterized protein</fullName>
    </submittedName>
</protein>
<name>A0A1F8CSV7_9BACT</name>
<evidence type="ECO:0000313" key="1">
    <source>
        <dbReference type="EMBL" id="OGM79156.1"/>
    </source>
</evidence>
<evidence type="ECO:0000313" key="2">
    <source>
        <dbReference type="Proteomes" id="UP000178999"/>
    </source>
</evidence>
<organism evidence="1 2">
    <name type="scientific">Candidatus Woesebacteria bacterium RIFOXYB1_FULL_38_16</name>
    <dbReference type="NCBI Taxonomy" id="1802538"/>
    <lineage>
        <taxon>Bacteria</taxon>
        <taxon>Candidatus Woeseibacteriota</taxon>
    </lineage>
</organism>
<proteinExistence type="predicted"/>
<dbReference type="EMBL" id="MGHY01000019">
    <property type="protein sequence ID" value="OGM79156.1"/>
    <property type="molecule type" value="Genomic_DNA"/>
</dbReference>
<sequence>MDLQNSGLQGLLVMPEQNNGKNVYIISVYHQSTYQVAGDEEIRLTPSLEAQGVTLVGRILTIPVSLAIEIQVAWDEDFEVYYIRPGVYTKALKRFKAMFDEKDNAKMQALLADVLASKGALGILVGRATMTQWNEVLEELLTLFRKHFDEKSVSSEPSDANLWKKGAAPFTDRFSLADMLREYDKEDNDLGDGFINIFER</sequence>
<comment type="caution">
    <text evidence="1">The sequence shown here is derived from an EMBL/GenBank/DDBJ whole genome shotgun (WGS) entry which is preliminary data.</text>
</comment>